<dbReference type="EMBL" id="CP004354">
    <property type="protein sequence ID" value="AGG67725.1"/>
    <property type="molecule type" value="Genomic_DNA"/>
</dbReference>
<dbReference type="RefSeq" id="WP_015652151.1">
    <property type="nucleotide sequence ID" value="NC_020506.1"/>
</dbReference>
<keyword evidence="2" id="KW-0472">Membrane</keyword>
<evidence type="ECO:0000256" key="2">
    <source>
        <dbReference type="SAM" id="Phobius"/>
    </source>
</evidence>
<feature type="transmembrane region" description="Helical" evidence="2">
    <location>
        <begin position="589"/>
        <end position="610"/>
    </location>
</feature>
<dbReference type="HOGENOM" id="CLU_012308_0_0_11"/>
<dbReference type="OrthoDB" id="4427856at2"/>
<evidence type="ECO:0000256" key="1">
    <source>
        <dbReference type="SAM" id="MobiDB-lite"/>
    </source>
</evidence>
<accession>M1UH78</accession>
<evidence type="ECO:0000313" key="4">
    <source>
        <dbReference type="Proteomes" id="UP000011760"/>
    </source>
</evidence>
<gene>
    <name evidence="3" type="ORF">H924_11485</name>
</gene>
<dbReference type="STRING" id="1121353.H924_11485"/>
<dbReference type="eggNOG" id="ENOG5031Q91">
    <property type="taxonomic scope" value="Bacteria"/>
</dbReference>
<keyword evidence="2" id="KW-1133">Transmembrane helix</keyword>
<proteinExistence type="predicted"/>
<name>M1UH78_9CORY</name>
<keyword evidence="2" id="KW-0812">Transmembrane</keyword>
<keyword evidence="4" id="KW-1185">Reference proteome</keyword>
<protein>
    <submittedName>
        <fullName evidence="3">Uncharacterized protein</fullName>
    </submittedName>
</protein>
<feature type="region of interest" description="Disordered" evidence="1">
    <location>
        <begin position="913"/>
        <end position="934"/>
    </location>
</feature>
<dbReference type="PATRIC" id="fig|1121353.3.peg.2345"/>
<evidence type="ECO:0000313" key="3">
    <source>
        <dbReference type="EMBL" id="AGG67725.1"/>
    </source>
</evidence>
<dbReference type="Proteomes" id="UP000011760">
    <property type="component" value="Chromosome"/>
</dbReference>
<feature type="compositionally biased region" description="Polar residues" evidence="1">
    <location>
        <begin position="913"/>
        <end position="928"/>
    </location>
</feature>
<feature type="transmembrane region" description="Helical" evidence="2">
    <location>
        <begin position="541"/>
        <end position="562"/>
    </location>
</feature>
<organism evidence="3 4">
    <name type="scientific">Corynebacterium callunae DSM 20147</name>
    <dbReference type="NCBI Taxonomy" id="1121353"/>
    <lineage>
        <taxon>Bacteria</taxon>
        <taxon>Bacillati</taxon>
        <taxon>Actinomycetota</taxon>
        <taxon>Actinomycetes</taxon>
        <taxon>Mycobacteriales</taxon>
        <taxon>Corynebacteriaceae</taxon>
        <taxon>Corynebacterium</taxon>
    </lineage>
</organism>
<dbReference type="AlphaFoldDB" id="M1UH78"/>
<dbReference type="KEGG" id="ccn:H924_11485"/>
<reference evidence="3 4" key="1">
    <citation type="submission" date="2013-02" db="EMBL/GenBank/DDBJ databases">
        <title>The complete genome sequence of Corynebacterium callunae DSM 20147.</title>
        <authorList>
            <person name="Ruckert C."/>
            <person name="Albersmeier A."/>
            <person name="Kalinowski J."/>
        </authorList>
    </citation>
    <scope>NUCLEOTIDE SEQUENCE [LARGE SCALE GENOMIC DNA]</scope>
    <source>
        <strain evidence="3 4">DSM 20147</strain>
    </source>
</reference>
<sequence>MADSFDKTLTIFLGRGLLSQGIRQTIEDFTATGLIRNLVWVDADAFENSASLVTELRVDDHGQPHIERRPFNELVSRSGVQKMNLGVINVVDSAAGTLGFAELSPLVRTIDSVCSNFEIHRTNLMITAVNAPLVGQLPILSGYLNLMLAPEDSPGPDASTVAYHYDDLDHSFVLHCSAGIASLFGLWEGSTSAPIADLEPAKGGSFRLVRAFYRHIDGQAVQARLKDLILATADNPLPKIKEQPGTEFTAQYTENPEDFAHKAAAELFGEFDKTLVAETKNTLVKKTRNLTSGQALKEFAGAWWKNLIPTPGRAWRDLRAETTTLAEDAIQAGVYGTSSTAAHIGHGGVGADYGRENRSTQANQVELELKAASDLGSMWAAYANMSLSLLDADARFMGLGKDAIRRPAVVKTNASERVIVARKASDVIPGPSENYGSTLPVEIKVRVDDGEVAPYDVLGQEKFEEKLARHSDSGQRSIGAAIGEFKQWKEENSKSFAYFVSQGLRDRLQHQNMQARQLESTIAQLELRTKRGSQSSKMASIFRWLGYVVFWSAIFFAGVWWFKNANLEPGGTLDTWVLHLNSVSTTKKWTLFGVWFALWLLCLIFQNIGLTRDDLRRQAFRDTTMQELKTARENLELVKKSIVRLNVGYQQFLAVSKIMGTLLAQPFGRISKESEAPLILENSVPDSVVFAEATPDSAAVEQLARRFRRDVFEQGWLDEHINAGIESAAKLLADRSGSPVNTKTYLASTGQNTFGDLGRLAASFDDEAFLAQDRSLFTWKNITRELVNDSENQRSGVLDSLTIYRAGKQVPAPTYSSLKEHLTTGSFNGEIATPLGRVHDILDLDPSLCKYESHINAFDSIGLSEVLLQVSGPVNKEDIAFRLPDPTGPSQELIAGMPVDENFQTSGVDPNRFNNGGFTARNNKNSQLPGMGEF</sequence>